<evidence type="ECO:0000313" key="2">
    <source>
        <dbReference type="EMBL" id="CAB4188450.1"/>
    </source>
</evidence>
<protein>
    <submittedName>
        <fullName evidence="2">Uncharacterized protein</fullName>
    </submittedName>
</protein>
<keyword evidence="1" id="KW-0812">Transmembrane</keyword>
<sequence>MNLILQRLKSKTYWVAIVGALLTVIEANSGFIGQFVPTPYRAYIIMLWPVLMLVLRELTTTALANK</sequence>
<dbReference type="InterPro" id="IPR006485">
    <property type="entry name" value="Phage-like_holin"/>
</dbReference>
<gene>
    <name evidence="2" type="ORF">UFOVP1176_20</name>
</gene>
<feature type="transmembrane region" description="Helical" evidence="1">
    <location>
        <begin position="42"/>
        <end position="64"/>
    </location>
</feature>
<evidence type="ECO:0000256" key="1">
    <source>
        <dbReference type="SAM" id="Phobius"/>
    </source>
</evidence>
<accession>A0A6J5QV82</accession>
<dbReference type="EMBL" id="LR797122">
    <property type="protein sequence ID" value="CAB4188450.1"/>
    <property type="molecule type" value="Genomic_DNA"/>
</dbReference>
<keyword evidence="1" id="KW-0472">Membrane</keyword>
<organism evidence="2">
    <name type="scientific">uncultured Caudovirales phage</name>
    <dbReference type="NCBI Taxonomy" id="2100421"/>
    <lineage>
        <taxon>Viruses</taxon>
        <taxon>Duplodnaviria</taxon>
        <taxon>Heunggongvirae</taxon>
        <taxon>Uroviricota</taxon>
        <taxon>Caudoviricetes</taxon>
        <taxon>Peduoviridae</taxon>
        <taxon>Maltschvirus</taxon>
        <taxon>Maltschvirus maltsch</taxon>
    </lineage>
</organism>
<feature type="transmembrane region" description="Helical" evidence="1">
    <location>
        <begin position="12"/>
        <end position="36"/>
    </location>
</feature>
<reference evidence="2" key="1">
    <citation type="submission" date="2020-05" db="EMBL/GenBank/DDBJ databases">
        <authorList>
            <person name="Chiriac C."/>
            <person name="Salcher M."/>
            <person name="Ghai R."/>
            <person name="Kavagutti S V."/>
        </authorList>
    </citation>
    <scope>NUCLEOTIDE SEQUENCE</scope>
</reference>
<dbReference type="Pfam" id="PF04531">
    <property type="entry name" value="Phage_holin_1"/>
    <property type="match status" value="1"/>
</dbReference>
<proteinExistence type="predicted"/>
<name>A0A6J5QV82_9CAUD</name>
<keyword evidence="1" id="KW-1133">Transmembrane helix</keyword>